<accession>A0A7T2W1I6</accession>
<dbReference type="Proteomes" id="UP000594778">
    <property type="component" value="Chromosome"/>
</dbReference>
<name>A0A7T2W1I6_DELAC</name>
<feature type="domain" description="YbbD head" evidence="1">
    <location>
        <begin position="27"/>
        <end position="75"/>
    </location>
</feature>
<dbReference type="InterPro" id="IPR058827">
    <property type="entry name" value="YbbD_head"/>
</dbReference>
<sequence length="178" mass="20806">MKIFFALISGVIFLIFVLLISTAENQEESTFSSYEDLKKYGKGYTSWIPGFLPKEAFNIRIYTHVETNYFYMFFQLEKSKYVDFREKMNIEASREGLSILQKGVKEIKSGWCVFQDPSDGFGENLYLIGEMNSNQEIYYLTKATTGIRSSSVVYADEMAKKYCRLEELKPEMRKLNIR</sequence>
<reference evidence="2 3" key="1">
    <citation type="submission" date="2020-12" db="EMBL/GenBank/DDBJ databases">
        <title>FDA dAtabase for Regulatory Grade micrObial Sequences (FDA-ARGOS): Supporting development and validation of Infectious Disease Dx tests.</title>
        <authorList>
            <person name="Sproer C."/>
            <person name="Gronow S."/>
            <person name="Severitt S."/>
            <person name="Schroder I."/>
            <person name="Tallon L."/>
            <person name="Sadzewicz L."/>
            <person name="Zhao X."/>
            <person name="Boylan J."/>
            <person name="Ott S."/>
            <person name="Bowen H."/>
            <person name="Vavikolanu K."/>
            <person name="Mehta A."/>
            <person name="Aluvathingal J."/>
            <person name="Nadendla S."/>
            <person name="Lowell S."/>
            <person name="Myers T."/>
            <person name="Yan Y."/>
            <person name="Sichtig H."/>
        </authorList>
    </citation>
    <scope>NUCLEOTIDE SEQUENCE [LARGE SCALE GENOMIC DNA]</scope>
    <source>
        <strain evidence="2 3">FDAARGOS_909</strain>
    </source>
</reference>
<dbReference type="Pfam" id="PF26610">
    <property type="entry name" value="YbbD_head"/>
    <property type="match status" value="1"/>
</dbReference>
<evidence type="ECO:0000313" key="3">
    <source>
        <dbReference type="Proteomes" id="UP000594778"/>
    </source>
</evidence>
<gene>
    <name evidence="2" type="ORF">I6G66_10520</name>
</gene>
<proteinExistence type="predicted"/>
<dbReference type="EMBL" id="CP065668">
    <property type="protein sequence ID" value="QPS10393.1"/>
    <property type="molecule type" value="Genomic_DNA"/>
</dbReference>
<evidence type="ECO:0000259" key="1">
    <source>
        <dbReference type="Pfam" id="PF26610"/>
    </source>
</evidence>
<evidence type="ECO:0000313" key="2">
    <source>
        <dbReference type="EMBL" id="QPS10393.1"/>
    </source>
</evidence>
<dbReference type="AlphaFoldDB" id="A0A7T2W1I6"/>
<organism evidence="2 3">
    <name type="scientific">Delftia acidovorans</name>
    <name type="common">Pseudomonas acidovorans</name>
    <name type="synonym">Comamonas acidovorans</name>
    <dbReference type="NCBI Taxonomy" id="80866"/>
    <lineage>
        <taxon>Bacteria</taxon>
        <taxon>Pseudomonadati</taxon>
        <taxon>Pseudomonadota</taxon>
        <taxon>Betaproteobacteria</taxon>
        <taxon>Burkholderiales</taxon>
        <taxon>Comamonadaceae</taxon>
        <taxon>Delftia</taxon>
    </lineage>
</organism>
<protein>
    <recommendedName>
        <fullName evidence="1">YbbD head domain-containing protein</fullName>
    </recommendedName>
</protein>
<dbReference type="RefSeq" id="WP_197956918.1">
    <property type="nucleotide sequence ID" value="NZ_CP065668.1"/>
</dbReference>